<accession>A0ACC3BY16</accession>
<reference evidence="1" key="1">
    <citation type="submission" date="2019-11" db="EMBL/GenBank/DDBJ databases">
        <title>Nori genome reveals adaptations in red seaweeds to the harsh intertidal environment.</title>
        <authorList>
            <person name="Wang D."/>
            <person name="Mao Y."/>
        </authorList>
    </citation>
    <scope>NUCLEOTIDE SEQUENCE</scope>
    <source>
        <tissue evidence="1">Gametophyte</tissue>
    </source>
</reference>
<proteinExistence type="predicted"/>
<evidence type="ECO:0000313" key="2">
    <source>
        <dbReference type="Proteomes" id="UP000798662"/>
    </source>
</evidence>
<organism evidence="1 2">
    <name type="scientific">Pyropia yezoensis</name>
    <name type="common">Susabi-nori</name>
    <name type="synonym">Porphyra yezoensis</name>
    <dbReference type="NCBI Taxonomy" id="2788"/>
    <lineage>
        <taxon>Eukaryota</taxon>
        <taxon>Rhodophyta</taxon>
        <taxon>Bangiophyceae</taxon>
        <taxon>Bangiales</taxon>
        <taxon>Bangiaceae</taxon>
        <taxon>Pyropia</taxon>
    </lineage>
</organism>
<dbReference type="Proteomes" id="UP000798662">
    <property type="component" value="Chromosome 2"/>
</dbReference>
<dbReference type="EMBL" id="CM020619">
    <property type="protein sequence ID" value="KAK1862802.1"/>
    <property type="molecule type" value="Genomic_DNA"/>
</dbReference>
<protein>
    <submittedName>
        <fullName evidence="1">Uncharacterized protein</fullName>
    </submittedName>
</protein>
<comment type="caution">
    <text evidence="1">The sequence shown here is derived from an EMBL/GenBank/DDBJ whole genome shotgun (WGS) entry which is preliminary data.</text>
</comment>
<gene>
    <name evidence="1" type="ORF">I4F81_005369</name>
</gene>
<sequence length="448" mass="44369">MRIAVQGCAHGELDAIYATIRAAAATRGGAPPPDLLLCCGDFQCTRDAADLATVAVPARYARVTSFSKYHSGAATAPVLTVFVGGNHEASAVLAALPLGGWVAPNIYYLGVAGGVTVGGLRLGGLSGICKDGDYRRPRSEVLPYSPSHLRSVYHVREEDVKALLATYRVDGVGGGVSGRGGGGSGGGGGGGAAVGGGARQRLDVFMSHDWPAGVTAWGDADRLVRCKPFFRDEVARGALGSAPGGVLLAALRPRYWFAGHLHVKFTALVPHPPAVGDKGGVYGGAGGGGGGSGDGDGGAGATPAAGTGTPAAPPSPLTTRFLALDKVLPNRDFLQLLDIPTEGGASPPSFAPTPATATAADAAGDGAPPPAPPPPVAPLTITRDPAWLAVLAAGRVAAPPSAVAAMVARLAAAGVPLAPPPLSSVALRRGGGRGRSGWASPAPTGGCC</sequence>
<name>A0ACC3BY16_PYRYE</name>
<evidence type="ECO:0000313" key="1">
    <source>
        <dbReference type="EMBL" id="KAK1862802.1"/>
    </source>
</evidence>
<keyword evidence="2" id="KW-1185">Reference proteome</keyword>